<evidence type="ECO:0000313" key="3">
    <source>
        <dbReference type="Proteomes" id="UP001600888"/>
    </source>
</evidence>
<organism evidence="2 3">
    <name type="scientific">Diaporthe vaccinii</name>
    <dbReference type="NCBI Taxonomy" id="105482"/>
    <lineage>
        <taxon>Eukaryota</taxon>
        <taxon>Fungi</taxon>
        <taxon>Dikarya</taxon>
        <taxon>Ascomycota</taxon>
        <taxon>Pezizomycotina</taxon>
        <taxon>Sordariomycetes</taxon>
        <taxon>Sordariomycetidae</taxon>
        <taxon>Diaporthales</taxon>
        <taxon>Diaporthaceae</taxon>
        <taxon>Diaporthe</taxon>
        <taxon>Diaporthe eres species complex</taxon>
    </lineage>
</organism>
<proteinExistence type="predicted"/>
<evidence type="ECO:0008006" key="4">
    <source>
        <dbReference type="Google" id="ProtNLM"/>
    </source>
</evidence>
<name>A0ABR4EMZ3_9PEZI</name>
<gene>
    <name evidence="2" type="ORF">FJTKL_09582</name>
</gene>
<feature type="region of interest" description="Disordered" evidence="1">
    <location>
        <begin position="80"/>
        <end position="215"/>
    </location>
</feature>
<comment type="caution">
    <text evidence="2">The sequence shown here is derived from an EMBL/GenBank/DDBJ whole genome shotgun (WGS) entry which is preliminary data.</text>
</comment>
<feature type="compositionally biased region" description="Low complexity" evidence="1">
    <location>
        <begin position="80"/>
        <end position="89"/>
    </location>
</feature>
<dbReference type="EMBL" id="JBAWTH010000040">
    <property type="protein sequence ID" value="KAL2283797.1"/>
    <property type="molecule type" value="Genomic_DNA"/>
</dbReference>
<sequence>MAEQRTSNMSDDENDGIRILGFTEHEVQLVLMSIQCIKRSKRYAVGWEVGMKDFADLTNNSVPDARARWKELSSRLMRLPRLPNRSSSPEQREESEEIEDCIIVKDEMDDESAADDDTDEHDEEDGRKAKRKVKTKSKGKQKQKQVAKPSVLDNIGINSEVEDNVGPTNNTYVRSSGNETAEPSSSEDRIKKAWDSIGDGMTEDKWNEMGDKLAL</sequence>
<evidence type="ECO:0000313" key="2">
    <source>
        <dbReference type="EMBL" id="KAL2283797.1"/>
    </source>
</evidence>
<accession>A0ABR4EMZ3</accession>
<keyword evidence="3" id="KW-1185">Reference proteome</keyword>
<evidence type="ECO:0000256" key="1">
    <source>
        <dbReference type="SAM" id="MobiDB-lite"/>
    </source>
</evidence>
<feature type="compositionally biased region" description="Acidic residues" evidence="1">
    <location>
        <begin position="107"/>
        <end position="123"/>
    </location>
</feature>
<protein>
    <recommendedName>
        <fullName evidence="4">Myb-like domain-containing protein</fullName>
    </recommendedName>
</protein>
<feature type="compositionally biased region" description="Basic residues" evidence="1">
    <location>
        <begin position="128"/>
        <end position="145"/>
    </location>
</feature>
<dbReference type="Proteomes" id="UP001600888">
    <property type="component" value="Unassembled WGS sequence"/>
</dbReference>
<feature type="compositionally biased region" description="Basic and acidic residues" evidence="1">
    <location>
        <begin position="202"/>
        <end position="215"/>
    </location>
</feature>
<feature type="compositionally biased region" description="Polar residues" evidence="1">
    <location>
        <begin position="166"/>
        <end position="184"/>
    </location>
</feature>
<reference evidence="2 3" key="1">
    <citation type="submission" date="2024-03" db="EMBL/GenBank/DDBJ databases">
        <title>A high-quality draft genome sequence of Diaporthe vaccinii, a causative agent of upright dieback and viscid rot disease in cranberry plants.</title>
        <authorList>
            <person name="Sarrasin M."/>
            <person name="Lang B.F."/>
            <person name="Burger G."/>
        </authorList>
    </citation>
    <scope>NUCLEOTIDE SEQUENCE [LARGE SCALE GENOMIC DNA]</scope>
    <source>
        <strain evidence="2 3">IS7</strain>
    </source>
</reference>